<protein>
    <submittedName>
        <fullName evidence="2">Uncharacterized protein</fullName>
    </submittedName>
</protein>
<evidence type="ECO:0000256" key="1">
    <source>
        <dbReference type="SAM" id="Phobius"/>
    </source>
</evidence>
<feature type="transmembrane region" description="Helical" evidence="1">
    <location>
        <begin position="84"/>
        <end position="105"/>
    </location>
</feature>
<feature type="transmembrane region" description="Helical" evidence="1">
    <location>
        <begin position="111"/>
        <end position="139"/>
    </location>
</feature>
<comment type="caution">
    <text evidence="2">The sequence shown here is derived from an EMBL/GenBank/DDBJ whole genome shotgun (WGS) entry which is preliminary data.</text>
</comment>
<sequence length="140" mass="14345">MSLIKSFSASVKVQGFLRPINVKFASVKSTSQASFNVSHSVAASVVTPAASFLSTTSDFLIGLGVSTGISAVTSLTSQSKSSTCFSLAWIIGSISIGALSLTPVANVPVALFSFFCLLSSSGVSCTQFLNSGIVCLLSFN</sequence>
<keyword evidence="1" id="KW-0472">Membrane</keyword>
<proteinExistence type="predicted"/>
<reference evidence="2" key="1">
    <citation type="journal article" date="2014" name="Front. Microbiol.">
        <title>High frequency of phylogenetically diverse reductive dehalogenase-homologous genes in deep subseafloor sedimentary metagenomes.</title>
        <authorList>
            <person name="Kawai M."/>
            <person name="Futagami T."/>
            <person name="Toyoda A."/>
            <person name="Takaki Y."/>
            <person name="Nishi S."/>
            <person name="Hori S."/>
            <person name="Arai W."/>
            <person name="Tsubouchi T."/>
            <person name="Morono Y."/>
            <person name="Uchiyama I."/>
            <person name="Ito T."/>
            <person name="Fujiyama A."/>
            <person name="Inagaki F."/>
            <person name="Takami H."/>
        </authorList>
    </citation>
    <scope>NUCLEOTIDE SEQUENCE</scope>
    <source>
        <strain evidence="2">Expedition CK06-06</strain>
    </source>
</reference>
<organism evidence="2">
    <name type="scientific">marine sediment metagenome</name>
    <dbReference type="NCBI Taxonomy" id="412755"/>
    <lineage>
        <taxon>unclassified sequences</taxon>
        <taxon>metagenomes</taxon>
        <taxon>ecological metagenomes</taxon>
    </lineage>
</organism>
<accession>X0TCT0</accession>
<name>X0TCT0_9ZZZZ</name>
<feature type="non-terminal residue" evidence="2">
    <location>
        <position position="140"/>
    </location>
</feature>
<dbReference type="AlphaFoldDB" id="X0TCT0"/>
<gene>
    <name evidence="2" type="ORF">S01H1_30574</name>
</gene>
<keyword evidence="1" id="KW-1133">Transmembrane helix</keyword>
<evidence type="ECO:0000313" key="2">
    <source>
        <dbReference type="EMBL" id="GAF85967.1"/>
    </source>
</evidence>
<dbReference type="EMBL" id="BARS01018825">
    <property type="protein sequence ID" value="GAF85967.1"/>
    <property type="molecule type" value="Genomic_DNA"/>
</dbReference>
<keyword evidence="1" id="KW-0812">Transmembrane</keyword>